<dbReference type="EMBL" id="JACEIK010000647">
    <property type="protein sequence ID" value="MCD7460348.1"/>
    <property type="molecule type" value="Genomic_DNA"/>
</dbReference>
<organism evidence="2 3">
    <name type="scientific">Datura stramonium</name>
    <name type="common">Jimsonweed</name>
    <name type="synonym">Common thornapple</name>
    <dbReference type="NCBI Taxonomy" id="4076"/>
    <lineage>
        <taxon>Eukaryota</taxon>
        <taxon>Viridiplantae</taxon>
        <taxon>Streptophyta</taxon>
        <taxon>Embryophyta</taxon>
        <taxon>Tracheophyta</taxon>
        <taxon>Spermatophyta</taxon>
        <taxon>Magnoliopsida</taxon>
        <taxon>eudicotyledons</taxon>
        <taxon>Gunneridae</taxon>
        <taxon>Pentapetalae</taxon>
        <taxon>asterids</taxon>
        <taxon>lamiids</taxon>
        <taxon>Solanales</taxon>
        <taxon>Solanaceae</taxon>
        <taxon>Solanoideae</taxon>
        <taxon>Datureae</taxon>
        <taxon>Datura</taxon>
    </lineage>
</organism>
<feature type="non-terminal residue" evidence="2">
    <location>
        <position position="1"/>
    </location>
</feature>
<evidence type="ECO:0000313" key="2">
    <source>
        <dbReference type="EMBL" id="MCD7460348.1"/>
    </source>
</evidence>
<name>A0ABS8SNF0_DATST</name>
<feature type="non-terminal residue" evidence="2">
    <location>
        <position position="59"/>
    </location>
</feature>
<accession>A0ABS8SNF0</accession>
<evidence type="ECO:0000256" key="1">
    <source>
        <dbReference type="SAM" id="MobiDB-lite"/>
    </source>
</evidence>
<dbReference type="Proteomes" id="UP000823775">
    <property type="component" value="Unassembled WGS sequence"/>
</dbReference>
<evidence type="ECO:0000313" key="3">
    <source>
        <dbReference type="Proteomes" id="UP000823775"/>
    </source>
</evidence>
<reference evidence="2 3" key="1">
    <citation type="journal article" date="2021" name="BMC Genomics">
        <title>Datura genome reveals duplications of psychoactive alkaloid biosynthetic genes and high mutation rate following tissue culture.</title>
        <authorList>
            <person name="Rajewski A."/>
            <person name="Carter-House D."/>
            <person name="Stajich J."/>
            <person name="Litt A."/>
        </authorList>
    </citation>
    <scope>NUCLEOTIDE SEQUENCE [LARGE SCALE GENOMIC DNA]</scope>
    <source>
        <strain evidence="2">AR-01</strain>
    </source>
</reference>
<proteinExistence type="predicted"/>
<gene>
    <name evidence="2" type="ORF">HAX54_043341</name>
</gene>
<protein>
    <submittedName>
        <fullName evidence="2">Uncharacterized protein</fullName>
    </submittedName>
</protein>
<feature type="compositionally biased region" description="Basic and acidic residues" evidence="1">
    <location>
        <begin position="1"/>
        <end position="13"/>
    </location>
</feature>
<keyword evidence="3" id="KW-1185">Reference proteome</keyword>
<comment type="caution">
    <text evidence="2">The sequence shown here is derived from an EMBL/GenBank/DDBJ whole genome shotgun (WGS) entry which is preliminary data.</text>
</comment>
<sequence length="59" mass="6615">TIESKEKEVDVAKKSLKRGRPRKTDARSLIPKQAPQGDLEQSCVGTPHGLTWFNTQKSH</sequence>
<feature type="region of interest" description="Disordered" evidence="1">
    <location>
        <begin position="1"/>
        <end position="43"/>
    </location>
</feature>